<evidence type="ECO:0000256" key="2">
    <source>
        <dbReference type="SAM" id="Phobius"/>
    </source>
</evidence>
<name>A0ABR4B9I8_9LECA</name>
<accession>A0ABR4B9I8</accession>
<keyword evidence="2" id="KW-1133">Transmembrane helix</keyword>
<reference evidence="3 4" key="1">
    <citation type="submission" date="2024-09" db="EMBL/GenBank/DDBJ databases">
        <title>Rethinking Asexuality: The Enigmatic Case of Functional Sexual Genes in Lepraria (Stereocaulaceae).</title>
        <authorList>
            <person name="Doellman M."/>
            <person name="Sun Y."/>
            <person name="Barcenas-Pena A."/>
            <person name="Lumbsch H.T."/>
            <person name="Grewe F."/>
        </authorList>
    </citation>
    <scope>NUCLEOTIDE SEQUENCE [LARGE SCALE GENOMIC DNA]</scope>
    <source>
        <strain evidence="3 4">Grewe 0041</strain>
    </source>
</reference>
<gene>
    <name evidence="3" type="ORF">ABVK25_006188</name>
</gene>
<evidence type="ECO:0000256" key="1">
    <source>
        <dbReference type="SAM" id="MobiDB-lite"/>
    </source>
</evidence>
<keyword evidence="2" id="KW-0812">Transmembrane</keyword>
<feature type="compositionally biased region" description="Polar residues" evidence="1">
    <location>
        <begin position="91"/>
        <end position="101"/>
    </location>
</feature>
<protein>
    <submittedName>
        <fullName evidence="3">Uncharacterized protein</fullName>
    </submittedName>
</protein>
<feature type="compositionally biased region" description="Polar residues" evidence="1">
    <location>
        <begin position="70"/>
        <end position="83"/>
    </location>
</feature>
<feature type="transmembrane region" description="Helical" evidence="2">
    <location>
        <begin position="456"/>
        <end position="478"/>
    </location>
</feature>
<dbReference type="Proteomes" id="UP001590951">
    <property type="component" value="Unassembled WGS sequence"/>
</dbReference>
<sequence length="835" mass="92110">MTSTHEDSCDDTSSSLGDSSYEFIDERSNASTDYEDQDAMTESTTSSDGHGFDQIHIPSQEPAPNDQVDRPSQGQASVSSSFHATLAESESFPSEQYSEDQATSEHIPPSHLPGGHEAIQFDEPSVINLNSSRFTEVSHTLQIMVKHEQTNAFYPNILDYLPGQLAVTVKQTMTPHGLTPEGGSYKILYVGHPEHREPIVQKIGTALAASLKCSTPDSEKSRSSKFNIVPISGFGETASPEVVLIDSSGLELNVEECCYASFARMEDGNDTLHLAMTDGTSVESAWTGSRFALSNSWKLPDIAIFCASENDNSQLKQTYQFARSLMSRHAVQSIVISQTPQWDKPPREYITLDYLTPHISLEARKSSSGAAQLVRRYPVDLATFLKIDAGQMNRNLACLAAAHGSSRPGSRPLSNEKVGNGRDSRQWSFWGWLDSIVSDGQKEGPKILKRYEPMSGFAFILMAVLPLLILGIGLSKFLGASKVSNSRVFPTTAVSTTILASTASTAPIFLSSTTALVATTASSTPAHVSPIRSLSSDTDMASFLLDAYMLAPNKSEQFKVHVLGDCHIVLRPPHWFTKMKKPPKLLFKVLHGETELEHELTTLFDGVYALQIPREDAYGLLNVSIWTASKPKVSKSFDVDFGSSWLKVAGWKKATRALTESIRDDLSSVKTSLSTVYGQTKTGVSTIIQQQKEKVKARREVEKAIIQSRYKTAVKTKELIVAQTRDLARKFTGKFDDRQAVISQQIKASAGNFTKYLSLYTRKKTSMISKQARVLARAATGVDMKALAQEVGDFRRRHLRETQKLALKTWWKIGGIPKQRRMKVKTKGKGESRSR</sequence>
<dbReference type="EMBL" id="JBHFEH010000020">
    <property type="protein sequence ID" value="KAL2053536.1"/>
    <property type="molecule type" value="Genomic_DNA"/>
</dbReference>
<evidence type="ECO:0000313" key="3">
    <source>
        <dbReference type="EMBL" id="KAL2053536.1"/>
    </source>
</evidence>
<keyword evidence="2" id="KW-0472">Membrane</keyword>
<comment type="caution">
    <text evidence="3">The sequence shown here is derived from an EMBL/GenBank/DDBJ whole genome shotgun (WGS) entry which is preliminary data.</text>
</comment>
<feature type="region of interest" description="Disordered" evidence="1">
    <location>
        <begin position="1"/>
        <end position="118"/>
    </location>
</feature>
<proteinExistence type="predicted"/>
<keyword evidence="4" id="KW-1185">Reference proteome</keyword>
<evidence type="ECO:0000313" key="4">
    <source>
        <dbReference type="Proteomes" id="UP001590951"/>
    </source>
</evidence>
<organism evidence="3 4">
    <name type="scientific">Lepraria finkii</name>
    <dbReference type="NCBI Taxonomy" id="1340010"/>
    <lineage>
        <taxon>Eukaryota</taxon>
        <taxon>Fungi</taxon>
        <taxon>Dikarya</taxon>
        <taxon>Ascomycota</taxon>
        <taxon>Pezizomycotina</taxon>
        <taxon>Lecanoromycetes</taxon>
        <taxon>OSLEUM clade</taxon>
        <taxon>Lecanoromycetidae</taxon>
        <taxon>Lecanorales</taxon>
        <taxon>Lecanorineae</taxon>
        <taxon>Stereocaulaceae</taxon>
        <taxon>Lepraria</taxon>
    </lineage>
</organism>